<name>A0A1G7IR14_9BACT</name>
<keyword evidence="6 7" id="KW-0665">Pyrimidine biosynthesis</keyword>
<dbReference type="InterPro" id="IPR029057">
    <property type="entry name" value="PRTase-like"/>
</dbReference>
<feature type="binding site" evidence="7">
    <location>
        <position position="128"/>
    </location>
    <ligand>
        <name>orotate</name>
        <dbReference type="ChEBI" id="CHEBI:30839"/>
    </ligand>
</feature>
<feature type="binding site" description="in other chain" evidence="7">
    <location>
        <position position="97"/>
    </location>
    <ligand>
        <name>5-phospho-alpha-D-ribose 1-diphosphate</name>
        <dbReference type="ChEBI" id="CHEBI:58017"/>
        <note>ligand shared between dimeric partners</note>
    </ligand>
</feature>
<evidence type="ECO:0000259" key="8">
    <source>
        <dbReference type="Pfam" id="PF00156"/>
    </source>
</evidence>
<evidence type="ECO:0000256" key="4">
    <source>
        <dbReference type="ARBA" id="ARBA00022679"/>
    </source>
</evidence>
<dbReference type="RefSeq" id="WP_092152764.1">
    <property type="nucleotide sequence ID" value="NZ_FNBX01000002.1"/>
</dbReference>
<reference evidence="10" key="1">
    <citation type="submission" date="2016-10" db="EMBL/GenBank/DDBJ databases">
        <authorList>
            <person name="Varghese N."/>
            <person name="Submissions S."/>
        </authorList>
    </citation>
    <scope>NUCLEOTIDE SEQUENCE [LARGE SCALE GENOMIC DNA]</scope>
    <source>
        <strain evidence="10">KHC7</strain>
    </source>
</reference>
<dbReference type="Gene3D" id="3.40.50.2020">
    <property type="match status" value="1"/>
</dbReference>
<evidence type="ECO:0000256" key="5">
    <source>
        <dbReference type="ARBA" id="ARBA00022842"/>
    </source>
</evidence>
<dbReference type="InterPro" id="IPR023031">
    <property type="entry name" value="OPRT"/>
</dbReference>
<dbReference type="GO" id="GO:0019856">
    <property type="term" value="P:pyrimidine nucleobase biosynthetic process"/>
    <property type="evidence" value="ECO:0007669"/>
    <property type="project" value="TreeGrafter"/>
</dbReference>
<feature type="binding site" evidence="7">
    <location>
        <position position="156"/>
    </location>
    <ligand>
        <name>orotate</name>
        <dbReference type="ChEBI" id="CHEBI:30839"/>
    </ligand>
</feature>
<sequence>MLDHKRRLARLLVEKSYREGDFLLASGRRSDYYFDCRVTALHAEGSWLIGTLFNNLLKDVDVRGVGGMTMGADPLVSATTVVSHQLGRPLHGLLVRKEAKGHGTGQFVEGLGNFRPGDRVALLEDVVTTGGSLLKACERIREAGLSIAAVCAILDREEGGREKLREAGYDLLALFTRAELVALAR</sequence>
<dbReference type="NCBIfam" id="TIGR00336">
    <property type="entry name" value="pyrE"/>
    <property type="match status" value="1"/>
</dbReference>
<keyword evidence="3 7" id="KW-0328">Glycosyltransferase</keyword>
<gene>
    <name evidence="7" type="primary">pyrE</name>
    <name evidence="9" type="ORF">SAMN05192586_10236</name>
</gene>
<dbReference type="Proteomes" id="UP000199355">
    <property type="component" value="Unassembled WGS sequence"/>
</dbReference>
<dbReference type="InterPro" id="IPR000836">
    <property type="entry name" value="PRTase_dom"/>
</dbReference>
<evidence type="ECO:0000256" key="3">
    <source>
        <dbReference type="ARBA" id="ARBA00022676"/>
    </source>
</evidence>
<dbReference type="GO" id="GO:0004588">
    <property type="term" value="F:orotate phosphoribosyltransferase activity"/>
    <property type="evidence" value="ECO:0007669"/>
    <property type="project" value="UniProtKB-UniRule"/>
</dbReference>
<comment type="catalytic activity">
    <reaction evidence="7">
        <text>orotidine 5'-phosphate + diphosphate = orotate + 5-phospho-alpha-D-ribose 1-diphosphate</text>
        <dbReference type="Rhea" id="RHEA:10380"/>
        <dbReference type="ChEBI" id="CHEBI:30839"/>
        <dbReference type="ChEBI" id="CHEBI:33019"/>
        <dbReference type="ChEBI" id="CHEBI:57538"/>
        <dbReference type="ChEBI" id="CHEBI:58017"/>
        <dbReference type="EC" id="2.4.2.10"/>
    </reaction>
</comment>
<dbReference type="EMBL" id="FNBX01000002">
    <property type="protein sequence ID" value="SDF15055.1"/>
    <property type="molecule type" value="Genomic_DNA"/>
</dbReference>
<feature type="binding site" evidence="7">
    <location>
        <position position="100"/>
    </location>
    <ligand>
        <name>5-phospho-alpha-D-ribose 1-diphosphate</name>
        <dbReference type="ChEBI" id="CHEBI:58017"/>
        <note>ligand shared between dimeric partners</note>
    </ligand>
</feature>
<accession>A0A1G7IR14</accession>
<dbReference type="CDD" id="cd06223">
    <property type="entry name" value="PRTases_typeI"/>
    <property type="match status" value="1"/>
</dbReference>
<dbReference type="HAMAP" id="MF_01208">
    <property type="entry name" value="PyrE"/>
    <property type="match status" value="1"/>
</dbReference>
<evidence type="ECO:0000313" key="10">
    <source>
        <dbReference type="Proteomes" id="UP000199355"/>
    </source>
</evidence>
<evidence type="ECO:0000313" key="9">
    <source>
        <dbReference type="EMBL" id="SDF15055.1"/>
    </source>
</evidence>
<keyword evidence="5 7" id="KW-0460">Magnesium</keyword>
<dbReference type="Pfam" id="PF00156">
    <property type="entry name" value="Pribosyltran"/>
    <property type="match status" value="1"/>
</dbReference>
<dbReference type="GO" id="GO:0000287">
    <property type="term" value="F:magnesium ion binding"/>
    <property type="evidence" value="ECO:0007669"/>
    <property type="project" value="UniProtKB-UniRule"/>
</dbReference>
<dbReference type="AlphaFoldDB" id="A0A1G7IR14"/>
<feature type="binding site" description="in other chain" evidence="7">
    <location>
        <begin position="124"/>
        <end position="132"/>
    </location>
    <ligand>
        <name>5-phospho-alpha-D-ribose 1-diphosphate</name>
        <dbReference type="ChEBI" id="CHEBI:58017"/>
        <note>ligand shared between dimeric partners</note>
    </ligand>
</feature>
<feature type="binding site" evidence="7">
    <location>
        <position position="102"/>
    </location>
    <ligand>
        <name>5-phospho-alpha-D-ribose 1-diphosphate</name>
        <dbReference type="ChEBI" id="CHEBI:58017"/>
        <note>ligand shared between dimeric partners</note>
    </ligand>
</feature>
<feature type="domain" description="Phosphoribosyltransferase" evidence="8">
    <location>
        <begin position="94"/>
        <end position="163"/>
    </location>
</feature>
<comment type="pathway">
    <text evidence="1 7">Pyrimidine metabolism; UMP biosynthesis via de novo pathway; UMP from orotate: step 1/2.</text>
</comment>
<comment type="caution">
    <text evidence="7">Lacks conserved residue(s) required for the propagation of feature annotation.</text>
</comment>
<dbReference type="UniPathway" id="UPA00070">
    <property type="reaction ID" value="UER00119"/>
</dbReference>
<comment type="subunit">
    <text evidence="7">Homodimer.</text>
</comment>
<dbReference type="InterPro" id="IPR004467">
    <property type="entry name" value="Or_phspho_trans_dom"/>
</dbReference>
<dbReference type="GO" id="GO:0044205">
    <property type="term" value="P:'de novo' UMP biosynthetic process"/>
    <property type="evidence" value="ECO:0007669"/>
    <property type="project" value="UniProtKB-UniRule"/>
</dbReference>
<feature type="binding site" evidence="7">
    <location>
        <position position="96"/>
    </location>
    <ligand>
        <name>5-phospho-alpha-D-ribose 1-diphosphate</name>
        <dbReference type="ChEBI" id="CHEBI:58017"/>
        <note>ligand shared between dimeric partners</note>
    </ligand>
</feature>
<keyword evidence="4 7" id="KW-0808">Transferase</keyword>
<dbReference type="FunFam" id="3.40.50.2020:FF:000029">
    <property type="entry name" value="Orotate phosphoribosyltransferase"/>
    <property type="match status" value="1"/>
</dbReference>
<evidence type="ECO:0000256" key="2">
    <source>
        <dbReference type="ARBA" id="ARBA00011971"/>
    </source>
</evidence>
<dbReference type="SUPFAM" id="SSF53271">
    <property type="entry name" value="PRTase-like"/>
    <property type="match status" value="1"/>
</dbReference>
<proteinExistence type="inferred from homology"/>
<comment type="cofactor">
    <cofactor evidence="7">
        <name>Mg(2+)</name>
        <dbReference type="ChEBI" id="CHEBI:18420"/>
    </cofactor>
</comment>
<organism evidence="9 10">
    <name type="scientific">Desulfovibrio legallii</name>
    <dbReference type="NCBI Taxonomy" id="571438"/>
    <lineage>
        <taxon>Bacteria</taxon>
        <taxon>Pseudomonadati</taxon>
        <taxon>Thermodesulfobacteriota</taxon>
        <taxon>Desulfovibrionia</taxon>
        <taxon>Desulfovibrionales</taxon>
        <taxon>Desulfovibrionaceae</taxon>
        <taxon>Desulfovibrio</taxon>
    </lineage>
</organism>
<keyword evidence="10" id="KW-1185">Reference proteome</keyword>
<dbReference type="OrthoDB" id="9785917at2"/>
<evidence type="ECO:0000256" key="1">
    <source>
        <dbReference type="ARBA" id="ARBA00004889"/>
    </source>
</evidence>
<dbReference type="PANTHER" id="PTHR19278">
    <property type="entry name" value="OROTATE PHOSPHORIBOSYLTRANSFERASE"/>
    <property type="match status" value="1"/>
</dbReference>
<evidence type="ECO:0000256" key="7">
    <source>
        <dbReference type="HAMAP-Rule" id="MF_01208"/>
    </source>
</evidence>
<dbReference type="EC" id="2.4.2.10" evidence="2 7"/>
<protein>
    <recommendedName>
        <fullName evidence="2 7">Orotate phosphoribosyltransferase</fullName>
        <shortName evidence="7">OPRT</shortName>
        <shortName evidence="7">OPRTase</shortName>
        <ecNumber evidence="2 7">2.4.2.10</ecNumber>
    </recommendedName>
</protein>
<comment type="similarity">
    <text evidence="7">Belongs to the purine/pyrimidine phosphoribosyltransferase family. PyrE subfamily.</text>
</comment>
<comment type="function">
    <text evidence="7">Catalyzes the transfer of a ribosyl phosphate group from 5-phosphoribose 1-diphosphate to orotate, leading to the formation of orotidine monophosphate (OMP).</text>
</comment>
<dbReference type="PANTHER" id="PTHR19278:SF9">
    <property type="entry name" value="URIDINE 5'-MONOPHOSPHATE SYNTHASE"/>
    <property type="match status" value="1"/>
</dbReference>
<dbReference type="STRING" id="571438.SAMN05192586_10236"/>
<evidence type="ECO:0000256" key="6">
    <source>
        <dbReference type="ARBA" id="ARBA00022975"/>
    </source>
</evidence>